<reference evidence="1 2" key="4">
    <citation type="journal article" date="2011" name="BMC Genomics">
        <title>RNA-Seq improves annotation of protein-coding genes in the cucumber genome.</title>
        <authorList>
            <person name="Li Z."/>
            <person name="Zhang Z."/>
            <person name="Yan P."/>
            <person name="Huang S."/>
            <person name="Fei Z."/>
            <person name="Lin K."/>
        </authorList>
    </citation>
    <scope>NUCLEOTIDE SEQUENCE [LARGE SCALE GENOMIC DNA]</scope>
    <source>
        <strain evidence="2">cv. 9930</strain>
    </source>
</reference>
<reference evidence="1 2" key="2">
    <citation type="journal article" date="2009" name="PLoS ONE">
        <title>An integrated genetic and cytogenetic map of the cucumber genome.</title>
        <authorList>
            <person name="Ren Y."/>
            <person name="Zhang Z."/>
            <person name="Liu J."/>
            <person name="Staub J.E."/>
            <person name="Han Y."/>
            <person name="Cheng Z."/>
            <person name="Li X."/>
            <person name="Lu J."/>
            <person name="Miao H."/>
            <person name="Kang H."/>
            <person name="Xie B."/>
            <person name="Gu X."/>
            <person name="Wang X."/>
            <person name="Du Y."/>
            <person name="Jin W."/>
            <person name="Huang S."/>
        </authorList>
    </citation>
    <scope>NUCLEOTIDE SEQUENCE [LARGE SCALE GENOMIC DNA]</scope>
    <source>
        <strain evidence="2">cv. 9930</strain>
    </source>
</reference>
<accession>A0A0A0KHJ3</accession>
<keyword evidence="2" id="KW-1185">Reference proteome</keyword>
<reference evidence="1 2" key="3">
    <citation type="journal article" date="2010" name="BMC Genomics">
        <title>Transcriptome sequencing and comparative analysis of cucumber flowers with different sex types.</title>
        <authorList>
            <person name="Guo S."/>
            <person name="Zheng Y."/>
            <person name="Joung J.G."/>
            <person name="Liu S."/>
            <person name="Zhang Z."/>
            <person name="Crasta O.R."/>
            <person name="Sobral B.W."/>
            <person name="Xu Y."/>
            <person name="Huang S."/>
            <person name="Fei Z."/>
        </authorList>
    </citation>
    <scope>NUCLEOTIDE SEQUENCE [LARGE SCALE GENOMIC DNA]</scope>
    <source>
        <strain evidence="2">cv. 9930</strain>
    </source>
</reference>
<dbReference type="Gramene" id="KGN47251">
    <property type="protein sequence ID" value="KGN47251"/>
    <property type="gene ID" value="Csa_6G235830"/>
</dbReference>
<dbReference type="EMBL" id="CM002927">
    <property type="protein sequence ID" value="KGN47251.1"/>
    <property type="molecule type" value="Genomic_DNA"/>
</dbReference>
<name>A0A0A0KHJ3_CUCSA</name>
<sequence length="50" mass="5628">MVVQGSQSDSELNNMTISLSLPSHLPANLYILKVISGYKMRRSLLKHKLD</sequence>
<gene>
    <name evidence="1" type="ORF">Csa_6G235830</name>
</gene>
<organism evidence="1 2">
    <name type="scientific">Cucumis sativus</name>
    <name type="common">Cucumber</name>
    <dbReference type="NCBI Taxonomy" id="3659"/>
    <lineage>
        <taxon>Eukaryota</taxon>
        <taxon>Viridiplantae</taxon>
        <taxon>Streptophyta</taxon>
        <taxon>Embryophyta</taxon>
        <taxon>Tracheophyta</taxon>
        <taxon>Spermatophyta</taxon>
        <taxon>Magnoliopsida</taxon>
        <taxon>eudicotyledons</taxon>
        <taxon>Gunneridae</taxon>
        <taxon>Pentapetalae</taxon>
        <taxon>rosids</taxon>
        <taxon>fabids</taxon>
        <taxon>Cucurbitales</taxon>
        <taxon>Cucurbitaceae</taxon>
        <taxon>Benincaseae</taxon>
        <taxon>Cucumis</taxon>
    </lineage>
</organism>
<dbReference type="AlphaFoldDB" id="A0A0A0KHJ3"/>
<dbReference type="Proteomes" id="UP000029981">
    <property type="component" value="Chromosome 6"/>
</dbReference>
<proteinExistence type="predicted"/>
<reference evidence="1 2" key="1">
    <citation type="journal article" date="2009" name="Nat. Genet.">
        <title>The genome of the cucumber, Cucumis sativus L.</title>
        <authorList>
            <person name="Huang S."/>
            <person name="Li R."/>
            <person name="Zhang Z."/>
            <person name="Li L."/>
            <person name="Gu X."/>
            <person name="Fan W."/>
            <person name="Lucas W.J."/>
            <person name="Wang X."/>
            <person name="Xie B."/>
            <person name="Ni P."/>
            <person name="Ren Y."/>
            <person name="Zhu H."/>
            <person name="Li J."/>
            <person name="Lin K."/>
            <person name="Jin W."/>
            <person name="Fei Z."/>
            <person name="Li G."/>
            <person name="Staub J."/>
            <person name="Kilian A."/>
            <person name="van der Vossen E.A."/>
            <person name="Wu Y."/>
            <person name="Guo J."/>
            <person name="He J."/>
            <person name="Jia Z."/>
            <person name="Ren Y."/>
            <person name="Tian G."/>
            <person name="Lu Y."/>
            <person name="Ruan J."/>
            <person name="Qian W."/>
            <person name="Wang M."/>
            <person name="Huang Q."/>
            <person name="Li B."/>
            <person name="Xuan Z."/>
            <person name="Cao J."/>
            <person name="Asan"/>
            <person name="Wu Z."/>
            <person name="Zhang J."/>
            <person name="Cai Q."/>
            <person name="Bai Y."/>
            <person name="Zhao B."/>
            <person name="Han Y."/>
            <person name="Li Y."/>
            <person name="Li X."/>
            <person name="Wang S."/>
            <person name="Shi Q."/>
            <person name="Liu S."/>
            <person name="Cho W.K."/>
            <person name="Kim J.Y."/>
            <person name="Xu Y."/>
            <person name="Heller-Uszynska K."/>
            <person name="Miao H."/>
            <person name="Cheng Z."/>
            <person name="Zhang S."/>
            <person name="Wu J."/>
            <person name="Yang Y."/>
            <person name="Kang H."/>
            <person name="Li M."/>
            <person name="Liang H."/>
            <person name="Ren X."/>
            <person name="Shi Z."/>
            <person name="Wen M."/>
            <person name="Jian M."/>
            <person name="Yang H."/>
            <person name="Zhang G."/>
            <person name="Yang Z."/>
            <person name="Chen R."/>
            <person name="Liu S."/>
            <person name="Li J."/>
            <person name="Ma L."/>
            <person name="Liu H."/>
            <person name="Zhou Y."/>
            <person name="Zhao J."/>
            <person name="Fang X."/>
            <person name="Li G."/>
            <person name="Fang L."/>
            <person name="Li Y."/>
            <person name="Liu D."/>
            <person name="Zheng H."/>
            <person name="Zhang Y."/>
            <person name="Qin N."/>
            <person name="Li Z."/>
            <person name="Yang G."/>
            <person name="Yang S."/>
            <person name="Bolund L."/>
            <person name="Kristiansen K."/>
            <person name="Zheng H."/>
            <person name="Li S."/>
            <person name="Zhang X."/>
            <person name="Yang H."/>
            <person name="Wang J."/>
            <person name="Sun R."/>
            <person name="Zhang B."/>
            <person name="Jiang S."/>
            <person name="Wang J."/>
            <person name="Du Y."/>
            <person name="Li S."/>
        </authorList>
    </citation>
    <scope>NUCLEOTIDE SEQUENCE [LARGE SCALE GENOMIC DNA]</scope>
    <source>
        <strain evidence="2">cv. 9930</strain>
    </source>
</reference>
<evidence type="ECO:0000313" key="2">
    <source>
        <dbReference type="Proteomes" id="UP000029981"/>
    </source>
</evidence>
<protein>
    <submittedName>
        <fullName evidence="1">Uncharacterized protein</fullName>
    </submittedName>
</protein>
<evidence type="ECO:0000313" key="1">
    <source>
        <dbReference type="EMBL" id="KGN47251.1"/>
    </source>
</evidence>